<comment type="caution">
    <text evidence="2">The sequence shown here is derived from an EMBL/GenBank/DDBJ whole genome shotgun (WGS) entry which is preliminary data.</text>
</comment>
<dbReference type="SUPFAM" id="SSF46785">
    <property type="entry name" value="Winged helix' DNA-binding domain"/>
    <property type="match status" value="1"/>
</dbReference>
<name>M6VAG9_9LEPT</name>
<feature type="compositionally biased region" description="Basic and acidic residues" evidence="1">
    <location>
        <begin position="130"/>
        <end position="142"/>
    </location>
</feature>
<dbReference type="Gene3D" id="1.10.10.10">
    <property type="entry name" value="Winged helix-like DNA-binding domain superfamily/Winged helix DNA-binding domain"/>
    <property type="match status" value="1"/>
</dbReference>
<organism evidence="2 3">
    <name type="scientific">Leptospira noguchii</name>
    <dbReference type="NCBI Taxonomy" id="28182"/>
    <lineage>
        <taxon>Bacteria</taxon>
        <taxon>Pseudomonadati</taxon>
        <taxon>Spirochaetota</taxon>
        <taxon>Spirochaetia</taxon>
        <taxon>Leptospirales</taxon>
        <taxon>Leptospiraceae</taxon>
        <taxon>Leptospira</taxon>
    </lineage>
</organism>
<dbReference type="InterPro" id="IPR036388">
    <property type="entry name" value="WH-like_DNA-bd_sf"/>
</dbReference>
<dbReference type="GO" id="GO:0003677">
    <property type="term" value="F:DNA binding"/>
    <property type="evidence" value="ECO:0007669"/>
    <property type="project" value="UniProtKB-KW"/>
</dbReference>
<dbReference type="AlphaFoldDB" id="M6VAG9"/>
<evidence type="ECO:0000313" key="3">
    <source>
        <dbReference type="Proteomes" id="UP000012112"/>
    </source>
</evidence>
<evidence type="ECO:0000313" key="2">
    <source>
        <dbReference type="EMBL" id="EMO53880.1"/>
    </source>
</evidence>
<reference evidence="2 3" key="1">
    <citation type="submission" date="2013-01" db="EMBL/GenBank/DDBJ databases">
        <authorList>
            <person name="Harkins D.M."/>
            <person name="Durkin A.S."/>
            <person name="Brinkac L.M."/>
            <person name="Haft D.H."/>
            <person name="Selengut J.D."/>
            <person name="Sanka R."/>
            <person name="DePew J."/>
            <person name="Purushe J."/>
            <person name="Matthias M.A."/>
            <person name="Vinetz J.M."/>
            <person name="Sutton G.G."/>
            <person name="Nierman W.C."/>
            <person name="Fouts D.E."/>
        </authorList>
    </citation>
    <scope>NUCLEOTIDE SEQUENCE [LARGE SCALE GENOMIC DNA]</scope>
    <source>
        <strain evidence="2 3">HAI1536</strain>
    </source>
</reference>
<gene>
    <name evidence="2" type="ORF">LEP1GSC172_3277</name>
</gene>
<sequence>MEDNIIDGDWIPRVVTDQKLPRSLRDLLAKITLLDIGARAERGGCYASNEYLGNLLGMATTTVAKYISRLRKLGYIEQVSFDGRTRIIRSTLHDDVSMARTRYKISKAAAGNYPSQPSTNGEGRGVQQSKADKDKRSALVRTKEVQNKTLNINATQSKIAENKKPNWESVLNWAKDRITPYSYQTLANAKVTLDPYKLTVHTLVSKSLSIIISKYFSEVLKNPITVEFVGVGDGKSAA</sequence>
<dbReference type="InterPro" id="IPR036390">
    <property type="entry name" value="WH_DNA-bd_sf"/>
</dbReference>
<accession>M6VAG9</accession>
<feature type="region of interest" description="Disordered" evidence="1">
    <location>
        <begin position="109"/>
        <end position="142"/>
    </location>
</feature>
<proteinExistence type="predicted"/>
<dbReference type="Pfam" id="PF13730">
    <property type="entry name" value="HTH_36"/>
    <property type="match status" value="1"/>
</dbReference>
<dbReference type="Proteomes" id="UP000012112">
    <property type="component" value="Unassembled WGS sequence"/>
</dbReference>
<dbReference type="OrthoDB" id="324554at2"/>
<dbReference type="EMBL" id="AKWD02000033">
    <property type="protein sequence ID" value="EMO53880.1"/>
    <property type="molecule type" value="Genomic_DNA"/>
</dbReference>
<dbReference type="RefSeq" id="WP_002178175.1">
    <property type="nucleotide sequence ID" value="NZ_AKWD02000033.1"/>
</dbReference>
<keyword evidence="2" id="KW-0238">DNA-binding</keyword>
<feature type="compositionally biased region" description="Polar residues" evidence="1">
    <location>
        <begin position="113"/>
        <end position="129"/>
    </location>
</feature>
<protein>
    <submittedName>
        <fullName evidence="2">DNA-binding helix-turn-helix protein</fullName>
    </submittedName>
</protein>
<evidence type="ECO:0000256" key="1">
    <source>
        <dbReference type="SAM" id="MobiDB-lite"/>
    </source>
</evidence>